<evidence type="ECO:0000313" key="1">
    <source>
        <dbReference type="EMBL" id="UOQ71561.1"/>
    </source>
</evidence>
<dbReference type="Proteomes" id="UP000831796">
    <property type="component" value="Chromosome"/>
</dbReference>
<evidence type="ECO:0008006" key="3">
    <source>
        <dbReference type="Google" id="ProtNLM"/>
    </source>
</evidence>
<reference evidence="1" key="1">
    <citation type="submission" date="2022-04" db="EMBL/GenBank/DDBJ databases">
        <title>Hymenobacter sp. isolated from the air.</title>
        <authorList>
            <person name="Won M."/>
            <person name="Lee C.-M."/>
            <person name="Woen H.-Y."/>
            <person name="Kwon S.-W."/>
        </authorList>
    </citation>
    <scope>NUCLEOTIDE SEQUENCE</scope>
    <source>
        <strain evidence="1">5116S-3</strain>
    </source>
</reference>
<gene>
    <name evidence="1" type="ORF">MUN79_23560</name>
</gene>
<dbReference type="EMBL" id="CP095046">
    <property type="protein sequence ID" value="UOQ71561.1"/>
    <property type="molecule type" value="Genomic_DNA"/>
</dbReference>
<dbReference type="KEGG" id="hcu:MUN79_23560"/>
<keyword evidence="2" id="KW-1185">Reference proteome</keyword>
<protein>
    <recommendedName>
        <fullName evidence="3">STAS/SEC14 domain-containing protein</fullName>
    </recommendedName>
</protein>
<proteinExistence type="predicted"/>
<dbReference type="RefSeq" id="WP_244674968.1">
    <property type="nucleotide sequence ID" value="NZ_CP095046.1"/>
</dbReference>
<sequence>MHPLFDSPVLRIDYHQVHDWLYVTWKNEQNEQSVMEGCRQILSFQEQQHCGKLLMDSSQVSSMWEHAAEWGAQVWFPALQQTGLRYVAWVYSASFYSRMSFDLAIKDVKQPIVLTFDDTASAEHWLAHV</sequence>
<dbReference type="AlphaFoldDB" id="A0A8T9Q553"/>
<organism evidence="1 2">
    <name type="scientific">Hymenobacter cellulosilyticus</name>
    <dbReference type="NCBI Taxonomy" id="2932248"/>
    <lineage>
        <taxon>Bacteria</taxon>
        <taxon>Pseudomonadati</taxon>
        <taxon>Bacteroidota</taxon>
        <taxon>Cytophagia</taxon>
        <taxon>Cytophagales</taxon>
        <taxon>Hymenobacteraceae</taxon>
        <taxon>Hymenobacter</taxon>
    </lineage>
</organism>
<accession>A0A8T9Q553</accession>
<evidence type="ECO:0000313" key="2">
    <source>
        <dbReference type="Proteomes" id="UP000831796"/>
    </source>
</evidence>
<name>A0A8T9Q553_9BACT</name>